<evidence type="ECO:0000313" key="4">
    <source>
        <dbReference type="Proteomes" id="UP000002875"/>
    </source>
</evidence>
<dbReference type="Proteomes" id="UP000002875">
    <property type="component" value="Chromosome"/>
</dbReference>
<name>A0ABM5MZ36_EMTOG</name>
<evidence type="ECO:0000256" key="1">
    <source>
        <dbReference type="SAM" id="Phobius"/>
    </source>
</evidence>
<evidence type="ECO:0000259" key="2">
    <source>
        <dbReference type="Pfam" id="PF13471"/>
    </source>
</evidence>
<keyword evidence="1" id="KW-0812">Transmembrane</keyword>
<sequence>MKILRKIISFFRFTLRQKLLIIVVCFLAIYSFILFRFFKHAAKFKNIYKDVNNEKDFDKSFIKDIRLAINVVGKYIFWENVCRHQAYQAMILFSFFNIPYQIFVGFKKNLNGQIEGHAWTVVNGEMITGFCKVEEYVVQNVY</sequence>
<keyword evidence="1" id="KW-1133">Transmembrane helix</keyword>
<dbReference type="InterPro" id="IPR053521">
    <property type="entry name" value="McjB-like"/>
</dbReference>
<protein>
    <recommendedName>
        <fullName evidence="2">Microcin J25-processing protein McjB C-terminal domain-containing protein</fullName>
    </recommendedName>
</protein>
<evidence type="ECO:0000313" key="3">
    <source>
        <dbReference type="EMBL" id="AFK02403.1"/>
    </source>
</evidence>
<feature type="transmembrane region" description="Helical" evidence="1">
    <location>
        <begin position="20"/>
        <end position="38"/>
    </location>
</feature>
<feature type="domain" description="Microcin J25-processing protein McjB C-terminal" evidence="2">
    <location>
        <begin position="60"/>
        <end position="137"/>
    </location>
</feature>
<keyword evidence="1" id="KW-0472">Membrane</keyword>
<dbReference type="RefSeq" id="WP_015028103.1">
    <property type="nucleotide sequence ID" value="NC_018748.1"/>
</dbReference>
<keyword evidence="4" id="KW-1185">Reference proteome</keyword>
<organism evidence="3 4">
    <name type="scientific">Emticicia oligotrophica (strain DSM 17448 / CIP 109782 / MTCC 6937 / GPTSA100-15)</name>
    <dbReference type="NCBI Taxonomy" id="929562"/>
    <lineage>
        <taxon>Bacteria</taxon>
        <taxon>Pseudomonadati</taxon>
        <taxon>Bacteroidota</taxon>
        <taxon>Cytophagia</taxon>
        <taxon>Cytophagales</taxon>
        <taxon>Leadbetterellaceae</taxon>
        <taxon>Emticicia</taxon>
    </lineage>
</organism>
<gene>
    <name evidence="3" type="ordered locus">Emtol_1254</name>
</gene>
<dbReference type="Pfam" id="PF13471">
    <property type="entry name" value="Transglut_core3"/>
    <property type="match status" value="1"/>
</dbReference>
<proteinExistence type="predicted"/>
<reference evidence="3 4" key="1">
    <citation type="submission" date="2011-07" db="EMBL/GenBank/DDBJ databases">
        <title>The complete genome of chromosome of Emticicia oligotrophica DSM 17448.</title>
        <authorList>
            <consortium name="US DOE Joint Genome Institute (JGI-PGF)"/>
            <person name="Lucas S."/>
            <person name="Han J."/>
            <person name="Lapidus A."/>
            <person name="Bruce D."/>
            <person name="Goodwin L."/>
            <person name="Pitluck S."/>
            <person name="Peters L."/>
            <person name="Kyrpides N."/>
            <person name="Mavromatis K."/>
            <person name="Ivanova N."/>
            <person name="Ovchinnikova G."/>
            <person name="Teshima H."/>
            <person name="Detter J.C."/>
            <person name="Tapia R."/>
            <person name="Han C."/>
            <person name="Land M."/>
            <person name="Hauser L."/>
            <person name="Markowitz V."/>
            <person name="Cheng J.-F."/>
            <person name="Hugenholtz P."/>
            <person name="Woyke T."/>
            <person name="Wu D."/>
            <person name="Tindall B."/>
            <person name="Pomrenke H."/>
            <person name="Brambilla E."/>
            <person name="Klenk H.-P."/>
            <person name="Eisen J.A."/>
        </authorList>
    </citation>
    <scope>NUCLEOTIDE SEQUENCE [LARGE SCALE GENOMIC DNA]</scope>
    <source>
        <strain evidence="3 4">DSM 17448</strain>
    </source>
</reference>
<dbReference type="EMBL" id="CP002961">
    <property type="protein sequence ID" value="AFK02403.1"/>
    <property type="molecule type" value="Genomic_DNA"/>
</dbReference>
<dbReference type="NCBIfam" id="NF033537">
    <property type="entry name" value="lasso_biosyn_B2"/>
    <property type="match status" value="1"/>
</dbReference>
<dbReference type="InterPro" id="IPR032708">
    <property type="entry name" value="McjB_C"/>
</dbReference>
<accession>A0ABM5MZ36</accession>